<name>A0ACC1S835_9APHY</name>
<dbReference type="Proteomes" id="UP001148662">
    <property type="component" value="Unassembled WGS sequence"/>
</dbReference>
<comment type="caution">
    <text evidence="1">The sequence shown here is derived from an EMBL/GenBank/DDBJ whole genome shotgun (WGS) entry which is preliminary data.</text>
</comment>
<organism evidence="1 2">
    <name type="scientific">Phlebia brevispora</name>
    <dbReference type="NCBI Taxonomy" id="194682"/>
    <lineage>
        <taxon>Eukaryota</taxon>
        <taxon>Fungi</taxon>
        <taxon>Dikarya</taxon>
        <taxon>Basidiomycota</taxon>
        <taxon>Agaricomycotina</taxon>
        <taxon>Agaricomycetes</taxon>
        <taxon>Polyporales</taxon>
        <taxon>Meruliaceae</taxon>
        <taxon>Phlebia</taxon>
    </lineage>
</organism>
<dbReference type="EMBL" id="JANHOG010001627">
    <property type="protein sequence ID" value="KAJ3534114.1"/>
    <property type="molecule type" value="Genomic_DNA"/>
</dbReference>
<protein>
    <submittedName>
        <fullName evidence="1">Uncharacterized protein</fullName>
    </submittedName>
</protein>
<evidence type="ECO:0000313" key="2">
    <source>
        <dbReference type="Proteomes" id="UP001148662"/>
    </source>
</evidence>
<reference evidence="1" key="1">
    <citation type="submission" date="2022-07" db="EMBL/GenBank/DDBJ databases">
        <title>Genome Sequence of Phlebia brevispora.</title>
        <authorList>
            <person name="Buettner E."/>
        </authorList>
    </citation>
    <scope>NUCLEOTIDE SEQUENCE</scope>
    <source>
        <strain evidence="1">MPL23</strain>
    </source>
</reference>
<evidence type="ECO:0000313" key="1">
    <source>
        <dbReference type="EMBL" id="KAJ3534114.1"/>
    </source>
</evidence>
<accession>A0ACC1S835</accession>
<proteinExistence type="predicted"/>
<keyword evidence="2" id="KW-1185">Reference proteome</keyword>
<sequence>MKRPRRCQRCPPDSDGQQPFIGKHDCPFVKKKSSISVSIADAQQGIPSALPQGPLSPTSRSTASNVALLASVIQNICPSSLPSSPSPLSPAPSMNVDATIASRSDSDGISAPIGTNMSLTTSVPLDASSSITQDSPPLLDLFTTYLNSSNMDIMAESSTPFDVDLQALLEGLGSSSPVDVEASASSSIPVSAVNPASTIIAPVVFTEPLYTFAAASTMPTSGMQSHDSPHVGSLAGFVPPVGTFTAVPAQGAGTSSSFSDVDVPSTETTAPASESVDDSDSDSDDTDVINTRTQRRNAEDLKYIEDPTKRCKRYSERCSRLMRSLRKLCLATEPYALFFIARPESVLSARGAPKAFISLLLSHAVPDLPAKLEDLLESVKSHRRLSTSDHAAVAALNKSVNDAREALAEETRKRKALEEQLARLQGQSSE</sequence>
<gene>
    <name evidence="1" type="ORF">NM688_g7183</name>
</gene>